<reference evidence="2 3" key="1">
    <citation type="journal article" date="2021" name="Elife">
        <title>Chloroplast acquisition without the gene transfer in kleptoplastic sea slugs, Plakobranchus ocellatus.</title>
        <authorList>
            <person name="Maeda T."/>
            <person name="Takahashi S."/>
            <person name="Yoshida T."/>
            <person name="Shimamura S."/>
            <person name="Takaki Y."/>
            <person name="Nagai Y."/>
            <person name="Toyoda A."/>
            <person name="Suzuki Y."/>
            <person name="Arimoto A."/>
            <person name="Ishii H."/>
            <person name="Satoh N."/>
            <person name="Nishiyama T."/>
            <person name="Hasebe M."/>
            <person name="Maruyama T."/>
            <person name="Minagawa J."/>
            <person name="Obokata J."/>
            <person name="Shigenobu S."/>
        </authorList>
    </citation>
    <scope>NUCLEOTIDE SEQUENCE [LARGE SCALE GENOMIC DNA]</scope>
</reference>
<accession>A0AAV3Y6T4</accession>
<sequence>MAALKMRLGLHLLIFILTVQVTSTGKSIYENGCPVLSANAITTTEATPTVLPGNMKAQSLHLAFVTSLKGEGKYYGGAFFLAVDKLNANARKEGIPANFSFSFHETDNSEAHSIRVMTDIYCKKNISVFIGPDVFCKPAALSATAFNIPYMTFEFRAVLRQTMVDTVLVHSKSQNCNEDIYAFLLSLDQVPSLGANTVVDSQLGRDVPIFLRPLISVPPESINMKLEEEKVMIYIAGYIAKIQPAKKAKES</sequence>
<dbReference type="InterPro" id="IPR028082">
    <property type="entry name" value="Peripla_BP_I"/>
</dbReference>
<dbReference type="Proteomes" id="UP000735302">
    <property type="component" value="Unassembled WGS sequence"/>
</dbReference>
<comment type="caution">
    <text evidence="2">The sequence shown here is derived from an EMBL/GenBank/DDBJ whole genome shotgun (WGS) entry which is preliminary data.</text>
</comment>
<dbReference type="SUPFAM" id="SSF53822">
    <property type="entry name" value="Periplasmic binding protein-like I"/>
    <property type="match status" value="1"/>
</dbReference>
<dbReference type="EMBL" id="BLXT01000588">
    <property type="protein sequence ID" value="GFN78511.1"/>
    <property type="molecule type" value="Genomic_DNA"/>
</dbReference>
<organism evidence="2 3">
    <name type="scientific">Plakobranchus ocellatus</name>
    <dbReference type="NCBI Taxonomy" id="259542"/>
    <lineage>
        <taxon>Eukaryota</taxon>
        <taxon>Metazoa</taxon>
        <taxon>Spiralia</taxon>
        <taxon>Lophotrochozoa</taxon>
        <taxon>Mollusca</taxon>
        <taxon>Gastropoda</taxon>
        <taxon>Heterobranchia</taxon>
        <taxon>Euthyneura</taxon>
        <taxon>Panpulmonata</taxon>
        <taxon>Sacoglossa</taxon>
        <taxon>Placobranchoidea</taxon>
        <taxon>Plakobranchidae</taxon>
        <taxon>Plakobranchus</taxon>
    </lineage>
</organism>
<keyword evidence="3" id="KW-1185">Reference proteome</keyword>
<evidence type="ECO:0000256" key="1">
    <source>
        <dbReference type="SAM" id="SignalP"/>
    </source>
</evidence>
<protein>
    <submittedName>
        <fullName evidence="2">Guanylate cyclase</fullName>
    </submittedName>
</protein>
<dbReference type="Gene3D" id="3.40.50.2300">
    <property type="match status" value="1"/>
</dbReference>
<feature type="chain" id="PRO_5043618472" evidence="1">
    <location>
        <begin position="25"/>
        <end position="251"/>
    </location>
</feature>
<keyword evidence="1" id="KW-0732">Signal</keyword>
<dbReference type="AlphaFoldDB" id="A0AAV3Y6T4"/>
<evidence type="ECO:0000313" key="3">
    <source>
        <dbReference type="Proteomes" id="UP000735302"/>
    </source>
</evidence>
<name>A0AAV3Y6T4_9GAST</name>
<feature type="signal peptide" evidence="1">
    <location>
        <begin position="1"/>
        <end position="24"/>
    </location>
</feature>
<proteinExistence type="predicted"/>
<gene>
    <name evidence="2" type="ORF">PoB_000501700</name>
</gene>
<evidence type="ECO:0000313" key="2">
    <source>
        <dbReference type="EMBL" id="GFN78511.1"/>
    </source>
</evidence>